<gene>
    <name evidence="2" type="ORF">LMS43_08555</name>
</gene>
<evidence type="ECO:0000313" key="2">
    <source>
        <dbReference type="EMBL" id="MDN4121337.1"/>
    </source>
</evidence>
<organism evidence="2 3">
    <name type="scientific">Alcaligenes endophyticus</name>
    <dbReference type="NCBI Taxonomy" id="1929088"/>
    <lineage>
        <taxon>Bacteria</taxon>
        <taxon>Pseudomonadati</taxon>
        <taxon>Pseudomonadota</taxon>
        <taxon>Betaproteobacteria</taxon>
        <taxon>Burkholderiales</taxon>
        <taxon>Alcaligenaceae</taxon>
        <taxon>Alcaligenes</taxon>
    </lineage>
</organism>
<name>A0ABT8EJG4_9BURK</name>
<evidence type="ECO:0000256" key="1">
    <source>
        <dbReference type="SAM" id="MobiDB-lite"/>
    </source>
</evidence>
<protein>
    <submittedName>
        <fullName evidence="2">Uncharacterized protein</fullName>
    </submittedName>
</protein>
<sequence length="79" mass="9127">MTNFFPNHPKQENTNNLPNKLGESTAIPEKEDPRDKRPIEIEKIDDEDSDNQQKIPPIGDKPTEQPLPQPQAKTTFMFR</sequence>
<keyword evidence="3" id="KW-1185">Reference proteome</keyword>
<comment type="caution">
    <text evidence="2">The sequence shown here is derived from an EMBL/GenBank/DDBJ whole genome shotgun (WGS) entry which is preliminary data.</text>
</comment>
<reference evidence="2" key="1">
    <citation type="submission" date="2021-11" db="EMBL/GenBank/DDBJ databases">
        <title>Draft genome sequence of Alcaligenes endophyticus type strain CCUG 75668T.</title>
        <authorList>
            <person name="Salva-Serra F."/>
            <person name="Duran R.E."/>
            <person name="Seeger M."/>
            <person name="Moore E.R.B."/>
            <person name="Jaen-Luchoro D."/>
        </authorList>
    </citation>
    <scope>NUCLEOTIDE SEQUENCE</scope>
    <source>
        <strain evidence="2">CCUG 75668</strain>
    </source>
</reference>
<dbReference type="Proteomes" id="UP001168613">
    <property type="component" value="Unassembled WGS sequence"/>
</dbReference>
<accession>A0ABT8EJG4</accession>
<evidence type="ECO:0000313" key="3">
    <source>
        <dbReference type="Proteomes" id="UP001168613"/>
    </source>
</evidence>
<proteinExistence type="predicted"/>
<feature type="region of interest" description="Disordered" evidence="1">
    <location>
        <begin position="1"/>
        <end position="79"/>
    </location>
</feature>
<feature type="compositionally biased region" description="Basic and acidic residues" evidence="1">
    <location>
        <begin position="28"/>
        <end position="42"/>
    </location>
</feature>
<dbReference type="EMBL" id="JAJHNU010000002">
    <property type="protein sequence ID" value="MDN4121337.1"/>
    <property type="molecule type" value="Genomic_DNA"/>
</dbReference>
<dbReference type="RefSeq" id="WP_266124019.1">
    <property type="nucleotide sequence ID" value="NZ_JAJHNU010000002.1"/>
</dbReference>